<sequence length="139" mass="14346">MHRVTALAIASLAFAAALGTAPAATAAATAPAAPATGNSAPATGNSAAAFRCDPGHFCIYSGWSGGGSRCQWTAQKVANTADQCSFIRNGKKVLSVWNGTGHRVQYYKQTNYHARVGSTAAGHGGNLQGSYQIRSFKKQ</sequence>
<dbReference type="RefSeq" id="WP_236256130.1">
    <property type="nucleotide sequence ID" value="NZ_BNEK01000002.1"/>
</dbReference>
<reference evidence="2" key="1">
    <citation type="submission" date="2024-05" db="EMBL/GenBank/DDBJ databases">
        <title>Whole genome shotgun sequence of Streptomyces hygroscopicus NBRC 113678.</title>
        <authorList>
            <person name="Komaki H."/>
            <person name="Tamura T."/>
        </authorList>
    </citation>
    <scope>NUCLEOTIDE SEQUENCE</scope>
    <source>
        <strain evidence="2">N11-34</strain>
    </source>
</reference>
<accession>A0ABQ3TTS3</accession>
<evidence type="ECO:0000256" key="1">
    <source>
        <dbReference type="SAM" id="SignalP"/>
    </source>
</evidence>
<feature type="chain" id="PRO_5045400591" description="Peptidase inhibitor" evidence="1">
    <location>
        <begin position="27"/>
        <end position="139"/>
    </location>
</feature>
<dbReference type="Proteomes" id="UP001054854">
    <property type="component" value="Unassembled WGS sequence"/>
</dbReference>
<evidence type="ECO:0008006" key="4">
    <source>
        <dbReference type="Google" id="ProtNLM"/>
    </source>
</evidence>
<gene>
    <name evidence="2" type="ORF">TPA0910_11550</name>
</gene>
<protein>
    <recommendedName>
        <fullName evidence="4">Peptidase inhibitor</fullName>
    </recommendedName>
</protein>
<feature type="signal peptide" evidence="1">
    <location>
        <begin position="1"/>
        <end position="26"/>
    </location>
</feature>
<keyword evidence="1" id="KW-0732">Signal</keyword>
<comment type="caution">
    <text evidence="2">The sequence shown here is derived from an EMBL/GenBank/DDBJ whole genome shotgun (WGS) entry which is preliminary data.</text>
</comment>
<name>A0ABQ3TTS3_STRHY</name>
<proteinExistence type="predicted"/>
<keyword evidence="3" id="KW-1185">Reference proteome</keyword>
<evidence type="ECO:0000313" key="2">
    <source>
        <dbReference type="EMBL" id="GHJ26722.1"/>
    </source>
</evidence>
<organism evidence="2 3">
    <name type="scientific">Streptomyces hygroscopicus</name>
    <dbReference type="NCBI Taxonomy" id="1912"/>
    <lineage>
        <taxon>Bacteria</taxon>
        <taxon>Bacillati</taxon>
        <taxon>Actinomycetota</taxon>
        <taxon>Actinomycetes</taxon>
        <taxon>Kitasatosporales</taxon>
        <taxon>Streptomycetaceae</taxon>
        <taxon>Streptomyces</taxon>
        <taxon>Streptomyces violaceusniger group</taxon>
    </lineage>
</organism>
<dbReference type="Pfam" id="PF03995">
    <property type="entry name" value="Inhibitor_I36"/>
    <property type="match status" value="1"/>
</dbReference>
<evidence type="ECO:0000313" key="3">
    <source>
        <dbReference type="Proteomes" id="UP001054854"/>
    </source>
</evidence>
<dbReference type="EMBL" id="BNEK01000002">
    <property type="protein sequence ID" value="GHJ26722.1"/>
    <property type="molecule type" value="Genomic_DNA"/>
</dbReference>